<keyword evidence="13 24" id="KW-0347">Helicase</keyword>
<evidence type="ECO:0000256" key="19">
    <source>
        <dbReference type="ARBA" id="ARBA00023128"/>
    </source>
</evidence>
<keyword evidence="11 24" id="KW-0227">DNA damage</keyword>
<dbReference type="Gene3D" id="3.90.320.10">
    <property type="match status" value="1"/>
</dbReference>
<dbReference type="PANTHER" id="PTHR10887">
    <property type="entry name" value="DNA2/NAM7 HELICASE FAMILY"/>
    <property type="match status" value="1"/>
</dbReference>
<keyword evidence="22 24" id="KW-0511">Multifunctional enzyme</keyword>
<dbReference type="InterPro" id="IPR027417">
    <property type="entry name" value="P-loop_NTPase"/>
</dbReference>
<dbReference type="EC" id="3.1.-.-" evidence="24"/>
<comment type="similarity">
    <text evidence="4 24">Belongs to the DNA2/NAM7 helicase family.</text>
</comment>
<dbReference type="SUPFAM" id="SSF51316">
    <property type="entry name" value="Mss4-like"/>
    <property type="match status" value="2"/>
</dbReference>
<keyword evidence="19" id="KW-0496">Mitochondrion</keyword>
<evidence type="ECO:0000256" key="8">
    <source>
        <dbReference type="ARBA" id="ARBA00022723"/>
    </source>
</evidence>
<keyword evidence="17 24" id="KW-0411">Iron-sulfur</keyword>
<comment type="function">
    <text evidence="24">Key enzyme involved in DNA replication and DNA repair. Involved in Okazaki fragments processing by cleaving long flaps that escape FEN1: flaps that are longer than 27 nucleotides are coated by replication protein A complex (RPA), leading to recruit DNA2 which cleaves the flap until it is too short to bind RPA and becomes a substrate for FEN1. Also involved in 5'-end resection of DNA during double-strand break (DSB) repair by mediating the cleavage of 5'-ssDNA.</text>
</comment>
<evidence type="ECO:0000259" key="25">
    <source>
        <dbReference type="PROSITE" id="PS51790"/>
    </source>
</evidence>
<evidence type="ECO:0000256" key="11">
    <source>
        <dbReference type="ARBA" id="ARBA00022763"/>
    </source>
</evidence>
<evidence type="ECO:0000256" key="13">
    <source>
        <dbReference type="ARBA" id="ARBA00022806"/>
    </source>
</evidence>
<keyword evidence="16 24" id="KW-0408">Iron</keyword>
<name>A0A9P0CUV4_9CUCU</name>
<keyword evidence="8 24" id="KW-0479">Metal-binding</keyword>
<dbReference type="AlphaFoldDB" id="A0A9P0CUV4"/>
<evidence type="ECO:0000256" key="23">
    <source>
        <dbReference type="ARBA" id="ARBA00047995"/>
    </source>
</evidence>
<dbReference type="SUPFAM" id="SSF52540">
    <property type="entry name" value="P-loop containing nucleoside triphosphate hydrolases"/>
    <property type="match status" value="1"/>
</dbReference>
<reference evidence="26" key="1">
    <citation type="submission" date="2022-01" db="EMBL/GenBank/DDBJ databases">
        <authorList>
            <person name="King R."/>
        </authorList>
    </citation>
    <scope>NUCLEOTIDE SEQUENCE</scope>
</reference>
<comment type="subcellular location">
    <subcellularLocation>
        <location evidence="2">Mitochondrion</location>
    </subcellularLocation>
    <subcellularLocation>
        <location evidence="24">Nucleus</location>
    </subcellularLocation>
    <subcellularLocation>
        <location evidence="24">Chromosome</location>
    </subcellularLocation>
</comment>
<keyword evidence="27" id="KW-1185">Reference proteome</keyword>
<evidence type="ECO:0000256" key="21">
    <source>
        <dbReference type="ARBA" id="ARBA00023242"/>
    </source>
</evidence>
<keyword evidence="12 24" id="KW-0378">Hydrolase</keyword>
<evidence type="ECO:0000256" key="20">
    <source>
        <dbReference type="ARBA" id="ARBA00023204"/>
    </source>
</evidence>
<dbReference type="GO" id="GO:0005694">
    <property type="term" value="C:chromosome"/>
    <property type="evidence" value="ECO:0007669"/>
    <property type="project" value="UniProtKB-SubCell"/>
</dbReference>
<evidence type="ECO:0000313" key="26">
    <source>
        <dbReference type="EMBL" id="CAH1104666.1"/>
    </source>
</evidence>
<dbReference type="Pfam" id="PF13086">
    <property type="entry name" value="AAA_11"/>
    <property type="match status" value="2"/>
</dbReference>
<keyword evidence="9 24" id="KW-0547">Nucleotide-binding</keyword>
<dbReference type="Gene3D" id="3.40.50.300">
    <property type="entry name" value="P-loop containing nucleotide triphosphate hydrolases"/>
    <property type="match status" value="3"/>
</dbReference>
<evidence type="ECO:0000256" key="22">
    <source>
        <dbReference type="ARBA" id="ARBA00023268"/>
    </source>
</evidence>
<keyword evidence="24" id="KW-0158">Chromosome</keyword>
<organism evidence="26 27">
    <name type="scientific">Psylliodes chrysocephalus</name>
    <dbReference type="NCBI Taxonomy" id="3402493"/>
    <lineage>
        <taxon>Eukaryota</taxon>
        <taxon>Metazoa</taxon>
        <taxon>Ecdysozoa</taxon>
        <taxon>Arthropoda</taxon>
        <taxon>Hexapoda</taxon>
        <taxon>Insecta</taxon>
        <taxon>Pterygota</taxon>
        <taxon>Neoptera</taxon>
        <taxon>Endopterygota</taxon>
        <taxon>Coleoptera</taxon>
        <taxon>Polyphaga</taxon>
        <taxon>Cucujiformia</taxon>
        <taxon>Chrysomeloidea</taxon>
        <taxon>Chrysomelidae</taxon>
        <taxon>Galerucinae</taxon>
        <taxon>Alticini</taxon>
        <taxon>Psylliodes</taxon>
    </lineage>
</organism>
<accession>A0A9P0CUV4</accession>
<dbReference type="GO" id="GO:0003677">
    <property type="term" value="F:DNA binding"/>
    <property type="evidence" value="ECO:0007669"/>
    <property type="project" value="UniProtKB-UniRule"/>
</dbReference>
<keyword evidence="18 24" id="KW-0238">DNA-binding</keyword>
<dbReference type="GO" id="GO:0005524">
    <property type="term" value="F:ATP binding"/>
    <property type="evidence" value="ECO:0007669"/>
    <property type="project" value="UniProtKB-UniRule"/>
</dbReference>
<dbReference type="EC" id="3.6.4.12" evidence="24"/>
<keyword evidence="7 24" id="KW-0540">Nuclease</keyword>
<comment type="similarity">
    <text evidence="3">Belongs to the MsrB Met sulfoxide reductase family.</text>
</comment>
<dbReference type="GO" id="GO:0017116">
    <property type="term" value="F:single-stranded DNA helicase activity"/>
    <property type="evidence" value="ECO:0007669"/>
    <property type="project" value="UniProtKB-UniRule"/>
</dbReference>
<evidence type="ECO:0000256" key="4">
    <source>
        <dbReference type="ARBA" id="ARBA00007913"/>
    </source>
</evidence>
<evidence type="ECO:0000313" key="27">
    <source>
        <dbReference type="Proteomes" id="UP001153636"/>
    </source>
</evidence>
<evidence type="ECO:0000256" key="6">
    <source>
        <dbReference type="ARBA" id="ARBA00022705"/>
    </source>
</evidence>
<dbReference type="InterPro" id="IPR011057">
    <property type="entry name" value="Mss4-like_sf"/>
</dbReference>
<proteinExistence type="inferred from homology"/>
<evidence type="ECO:0000256" key="7">
    <source>
        <dbReference type="ARBA" id="ARBA00022722"/>
    </source>
</evidence>
<dbReference type="Pfam" id="PF08696">
    <property type="entry name" value="Dna2"/>
    <property type="match status" value="1"/>
</dbReference>
<dbReference type="PANTHER" id="PTHR10887:SF433">
    <property type="entry name" value="DNA REPLICATION ATP-DEPENDENT HELICASE_NUCLEASE DNA2"/>
    <property type="match status" value="1"/>
</dbReference>
<dbReference type="CDD" id="cd18041">
    <property type="entry name" value="DEXXQc_DNA2"/>
    <property type="match status" value="1"/>
</dbReference>
<dbReference type="CDD" id="cd22318">
    <property type="entry name" value="DNA2_N-like"/>
    <property type="match status" value="1"/>
</dbReference>
<gene>
    <name evidence="26" type="ORF">PSYICH_LOCUS5524</name>
</gene>
<dbReference type="GO" id="GO:0005634">
    <property type="term" value="C:nucleus"/>
    <property type="evidence" value="ECO:0007669"/>
    <property type="project" value="UniProtKB-SubCell"/>
</dbReference>
<evidence type="ECO:0000256" key="24">
    <source>
        <dbReference type="RuleBase" id="RU367041"/>
    </source>
</evidence>
<dbReference type="InterPro" id="IPR045055">
    <property type="entry name" value="DNA2/NAM7-like"/>
</dbReference>
<dbReference type="GO" id="GO:0071932">
    <property type="term" value="P:replication fork reversal"/>
    <property type="evidence" value="ECO:0007669"/>
    <property type="project" value="TreeGrafter"/>
</dbReference>
<sequence length="1261" mass="143393">MNVMIKLLLRNIQKNRSNCLNLINHNKLNIHIGAINMAKEVKIDKEELKKRLTPLQYHVTQEKGTERPFSGCYNKMHDKGLYVCIVCEQPLFSSDTKYDSSCGWPAFNDVLDQGKVKLSPDTSGDNLENEVNLLKKRKDLEEKFNPPYKKVHQEGQISNCDLSNFDIENRKSKPLIELTNGTESKHSIEKNMSCNNGHNFHGPVKDISRMSIGSTNNEKNMKIKDGNSETEENSIKSDLLNMDFDNWEEDQMDISEEYNLDLTEPQHCKIVNISHLQSKKILTLISTKYKHKGLCQLEGLWNYTNLELDNTIYITAKNVEGTWIVNNEHGLLVIEPDRLVSSTAVSGSLWCKRRTILSERYRGFDTTNQVMLVGSLVHSILQFALKHNISGINNLTEIVTKLIKKRNIIKTLYECGISLKTLEEEVSQYIPKIQDFLNCYMDSNTNINALNKNNWKGKIDTIEDIEENIWCPDLGIKGKIDVTIKTNRQIMPLEVKTGKARVSLEHRGQILLYLMMMKKVGYNVTSGLLLYLKENVLKEIPATQNEQRDLIHLRNELAYYLTKTPELKENFLLPPELPEPIDHPSCSNCPYQNICTVHAHFTNEDLTSKKYLKKLQVQTLEYCSKSHIEYFMKWSCLLIIEGEINSNKSKETKDIYLIPPEEREKNGRCLTNLIISTASEGLDEMIEHSFKKIDDSFNFLVSTIVVNNYVVVSTEKRYAVAAGLVTDISKTAILVCLERNLHNKYPNQKFTIDSYDSSMIQTFQFSSLALLLENTQKAENLRKIIIDKSIPTFKPTLPKIIGTKGKTILKRLNIVQQRAVLKAITANEYFLIKGMPGTGKTATIVALIQLLYELGKTVLITSHTNSAVDNVCLKLLQYDVKFIRLGSESRIHRDLWEHSEHYLTKDCHTPEEFKAVYHSAQILAVTCIGSSHTVLTKRSLDFCIVDESTQVLQSSIVRPLYACKTFILIGDPDQLPAVIRNNKAREFGMTESLFERLYRPEATIALNINYRMNKTITSIANCLTYNDELKVANADVENATIRLDLKHLESVYAKDSWIFNILDDSLEKAVQFLDTGPVWNLLQNPSWKLHKNYNSGQDQSSKVDSINVHEAGIIFKITRALLKAGIDPADIGVIASYRHQVEQLTAILQNQLIDVNTVDQFQGKDKSIIIYSCVCSKDTAVFKTPGKHDILEDKRRLNVAVTRAKHKLIIVGRIRTEVTCSTCGSHLGHVFGDGPPPTKKRFCINSASLSFIPKDQKAGDS</sequence>
<dbReference type="GO" id="GO:0051539">
    <property type="term" value="F:4 iron, 4 sulfur cluster binding"/>
    <property type="evidence" value="ECO:0007669"/>
    <property type="project" value="UniProtKB-UniRule"/>
</dbReference>
<evidence type="ECO:0000256" key="14">
    <source>
        <dbReference type="ARBA" id="ARBA00022840"/>
    </source>
</evidence>
<dbReference type="InterPro" id="IPR048459">
    <property type="entry name" value="DNA2_Rift"/>
</dbReference>
<keyword evidence="21 24" id="KW-0539">Nucleus</keyword>
<feature type="domain" description="MsrB" evidence="25">
    <location>
        <begin position="1212"/>
        <end position="1254"/>
    </location>
</feature>
<evidence type="ECO:0000256" key="18">
    <source>
        <dbReference type="ARBA" id="ARBA00023125"/>
    </source>
</evidence>
<dbReference type="EMBL" id="OV651829">
    <property type="protein sequence ID" value="CAH1104666.1"/>
    <property type="molecule type" value="Genomic_DNA"/>
</dbReference>
<evidence type="ECO:0000256" key="16">
    <source>
        <dbReference type="ARBA" id="ARBA00023004"/>
    </source>
</evidence>
<dbReference type="InterPro" id="IPR014808">
    <property type="entry name" value="DNA_replication_fac_Dna2_N"/>
</dbReference>
<keyword evidence="15" id="KW-0560">Oxidoreductase</keyword>
<dbReference type="Pfam" id="PF21123">
    <property type="entry name" value="Dna2_Rift"/>
    <property type="match status" value="1"/>
</dbReference>
<evidence type="ECO:0000256" key="12">
    <source>
        <dbReference type="ARBA" id="ARBA00022801"/>
    </source>
</evidence>
<dbReference type="GO" id="GO:0046872">
    <property type="term" value="F:metal ion binding"/>
    <property type="evidence" value="ECO:0007669"/>
    <property type="project" value="UniProtKB-UniRule"/>
</dbReference>
<dbReference type="Gene3D" id="2.170.150.20">
    <property type="entry name" value="Peptide methionine sulfoxide reductase"/>
    <property type="match status" value="1"/>
</dbReference>
<keyword evidence="6 24" id="KW-0235">DNA replication</keyword>
<keyword evidence="14 24" id="KW-0067">ATP-binding</keyword>
<dbReference type="InterPro" id="IPR041679">
    <property type="entry name" value="DNA2/NAM7-like_C"/>
</dbReference>
<keyword evidence="5 24" id="KW-0004">4Fe-4S</keyword>
<keyword evidence="20 24" id="KW-0234">DNA repair</keyword>
<dbReference type="PROSITE" id="PS51790">
    <property type="entry name" value="MSRB"/>
    <property type="match status" value="2"/>
</dbReference>
<dbReference type="InterPro" id="IPR002579">
    <property type="entry name" value="Met_Sox_Rdtase_MsrB_dom"/>
</dbReference>
<evidence type="ECO:0000256" key="17">
    <source>
        <dbReference type="ARBA" id="ARBA00023014"/>
    </source>
</evidence>
<comment type="catalytic activity">
    <reaction evidence="23 24">
        <text>ATP + H2O = ADP + phosphate + H(+)</text>
        <dbReference type="Rhea" id="RHEA:13065"/>
        <dbReference type="ChEBI" id="CHEBI:15377"/>
        <dbReference type="ChEBI" id="CHEBI:15378"/>
        <dbReference type="ChEBI" id="CHEBI:30616"/>
        <dbReference type="ChEBI" id="CHEBI:43474"/>
        <dbReference type="ChEBI" id="CHEBI:456216"/>
        <dbReference type="EC" id="3.6.4.12"/>
    </reaction>
</comment>
<evidence type="ECO:0000256" key="10">
    <source>
        <dbReference type="ARBA" id="ARBA00022759"/>
    </source>
</evidence>
<keyword evidence="10" id="KW-0255">Endonuclease</keyword>
<dbReference type="InterPro" id="IPR026851">
    <property type="entry name" value="Dna2/JHS1_DEXXQ-box"/>
</dbReference>
<dbReference type="InterPro" id="IPR047187">
    <property type="entry name" value="SF1_C_Upf1"/>
</dbReference>
<dbReference type="GO" id="GO:0017108">
    <property type="term" value="F:5'-flap endonuclease activity"/>
    <property type="evidence" value="ECO:0007669"/>
    <property type="project" value="UniProtKB-UniRule"/>
</dbReference>
<protein>
    <recommendedName>
        <fullName evidence="24">DNA replication ATP-dependent helicase/nuclease</fullName>
        <ecNumber evidence="24">3.1.-.-</ecNumber>
        <ecNumber evidence="24">3.6.4.12</ecNumber>
    </recommendedName>
</protein>
<feature type="domain" description="MsrB" evidence="25">
    <location>
        <begin position="45"/>
        <end position="123"/>
    </location>
</feature>
<dbReference type="OrthoDB" id="306218at2759"/>
<dbReference type="InterPro" id="IPR041677">
    <property type="entry name" value="DNA2/NAM7_AAA_11"/>
</dbReference>
<comment type="cofactor">
    <cofactor evidence="1">
        <name>[4Fe-4S] cluster</name>
        <dbReference type="ChEBI" id="CHEBI:49883"/>
    </cofactor>
</comment>
<dbReference type="GO" id="GO:0033567">
    <property type="term" value="P:DNA replication, Okazaki fragment processing"/>
    <property type="evidence" value="ECO:0007669"/>
    <property type="project" value="UniProtKB-UniRule"/>
</dbReference>
<evidence type="ECO:0000256" key="5">
    <source>
        <dbReference type="ARBA" id="ARBA00022485"/>
    </source>
</evidence>
<evidence type="ECO:0000256" key="15">
    <source>
        <dbReference type="ARBA" id="ARBA00023002"/>
    </source>
</evidence>
<dbReference type="Pfam" id="PF13087">
    <property type="entry name" value="AAA_12"/>
    <property type="match status" value="1"/>
</dbReference>
<dbReference type="GO" id="GO:0033743">
    <property type="term" value="F:peptide-methionine (R)-S-oxide reductase activity"/>
    <property type="evidence" value="ECO:0007669"/>
    <property type="project" value="InterPro"/>
</dbReference>
<dbReference type="Proteomes" id="UP001153636">
    <property type="component" value="Chromosome 17"/>
</dbReference>
<dbReference type="GO" id="GO:0006281">
    <property type="term" value="P:DNA repair"/>
    <property type="evidence" value="ECO:0007669"/>
    <property type="project" value="UniProtKB-KW"/>
</dbReference>
<evidence type="ECO:0000256" key="1">
    <source>
        <dbReference type="ARBA" id="ARBA00001966"/>
    </source>
</evidence>
<dbReference type="CDD" id="cd18808">
    <property type="entry name" value="SF1_C_Upf1"/>
    <property type="match status" value="1"/>
</dbReference>
<evidence type="ECO:0000256" key="9">
    <source>
        <dbReference type="ARBA" id="ARBA00022741"/>
    </source>
</evidence>
<dbReference type="InterPro" id="IPR011604">
    <property type="entry name" value="PDDEXK-like_dom_sf"/>
</dbReference>
<evidence type="ECO:0000256" key="3">
    <source>
        <dbReference type="ARBA" id="ARBA00007174"/>
    </source>
</evidence>
<dbReference type="GO" id="GO:0005739">
    <property type="term" value="C:mitochondrion"/>
    <property type="evidence" value="ECO:0007669"/>
    <property type="project" value="UniProtKB-SubCell"/>
</dbReference>
<evidence type="ECO:0000256" key="2">
    <source>
        <dbReference type="ARBA" id="ARBA00004173"/>
    </source>
</evidence>
<dbReference type="Pfam" id="PF01641">
    <property type="entry name" value="SelR"/>
    <property type="match status" value="1"/>
</dbReference>